<keyword evidence="4" id="KW-1185">Reference proteome</keyword>
<feature type="transmembrane region" description="Helical" evidence="1">
    <location>
        <begin position="53"/>
        <end position="70"/>
    </location>
</feature>
<accession>A0ABV4CC20</accession>
<dbReference type="RefSeq" id="WP_345362097.1">
    <property type="nucleotide sequence ID" value="NZ_BAABII010000006.1"/>
</dbReference>
<evidence type="ECO:0000313" key="3">
    <source>
        <dbReference type="EMBL" id="MEY8038608.1"/>
    </source>
</evidence>
<keyword evidence="1" id="KW-0812">Transmembrane</keyword>
<feature type="domain" description="Low molecular weight protein antigen 6 PH" evidence="2">
    <location>
        <begin position="71"/>
        <end position="141"/>
    </location>
</feature>
<dbReference type="Proteomes" id="UP001564626">
    <property type="component" value="Unassembled WGS sequence"/>
</dbReference>
<protein>
    <submittedName>
        <fullName evidence="3">PH domain-containing protein</fullName>
    </submittedName>
</protein>
<evidence type="ECO:0000256" key="1">
    <source>
        <dbReference type="SAM" id="Phobius"/>
    </source>
</evidence>
<dbReference type="EMBL" id="JBGEHV010000005">
    <property type="protein sequence ID" value="MEY8038608.1"/>
    <property type="molecule type" value="Genomic_DNA"/>
</dbReference>
<keyword evidence="1" id="KW-1133">Transmembrane helix</keyword>
<evidence type="ECO:0000259" key="2">
    <source>
        <dbReference type="Pfam" id="PF10756"/>
    </source>
</evidence>
<proteinExistence type="predicted"/>
<evidence type="ECO:0000313" key="4">
    <source>
        <dbReference type="Proteomes" id="UP001564626"/>
    </source>
</evidence>
<keyword evidence="1" id="KW-0472">Membrane</keyword>
<name>A0ABV4CC20_9PSEU</name>
<dbReference type="InterPro" id="IPR019692">
    <property type="entry name" value="CFP-6_PH"/>
</dbReference>
<gene>
    <name evidence="3" type="ORF">AB8O55_04305</name>
</gene>
<sequence length="150" mass="16127">MGAQAVTTVEVRPRKVRRIAIPIAVLLVVVFAAVGTLLRSTPTGVVFRVSDQIAMGLLGVLLAAGVLLLTRPRLRADADGVEIRNIIGTHRYSWALVEAVSFPNGAPWARVELPEDEYVPVMAIQASDGEHAVAAMRALRDLRRTLPADG</sequence>
<comment type="caution">
    <text evidence="3">The sequence shown here is derived from an EMBL/GenBank/DDBJ whole genome shotgun (WGS) entry which is preliminary data.</text>
</comment>
<reference evidence="3 4" key="1">
    <citation type="submission" date="2024-08" db="EMBL/GenBank/DDBJ databases">
        <title>Genome mining of Saccharopolyspora cebuensis PGLac3 from Nigerian medicinal plant.</title>
        <authorList>
            <person name="Ezeobiora C.E."/>
            <person name="Igbokwe N.H."/>
            <person name="Amin D.H."/>
            <person name="Mendie U.E."/>
        </authorList>
    </citation>
    <scope>NUCLEOTIDE SEQUENCE [LARGE SCALE GENOMIC DNA]</scope>
    <source>
        <strain evidence="3 4">PGLac3</strain>
    </source>
</reference>
<organism evidence="3 4">
    <name type="scientific">Saccharopolyspora cebuensis</name>
    <dbReference type="NCBI Taxonomy" id="418759"/>
    <lineage>
        <taxon>Bacteria</taxon>
        <taxon>Bacillati</taxon>
        <taxon>Actinomycetota</taxon>
        <taxon>Actinomycetes</taxon>
        <taxon>Pseudonocardiales</taxon>
        <taxon>Pseudonocardiaceae</taxon>
        <taxon>Saccharopolyspora</taxon>
    </lineage>
</organism>
<feature type="transmembrane region" description="Helical" evidence="1">
    <location>
        <begin position="19"/>
        <end position="38"/>
    </location>
</feature>
<dbReference type="Pfam" id="PF10756">
    <property type="entry name" value="bPH_6"/>
    <property type="match status" value="1"/>
</dbReference>